<feature type="compositionally biased region" description="Basic and acidic residues" evidence="4">
    <location>
        <begin position="3317"/>
        <end position="3333"/>
    </location>
</feature>
<organism evidence="6 7">
    <name type="scientific">Leptobrachium leishanense</name>
    <name type="common">Leishan spiny toad</name>
    <dbReference type="NCBI Taxonomy" id="445787"/>
    <lineage>
        <taxon>Eukaryota</taxon>
        <taxon>Metazoa</taxon>
        <taxon>Chordata</taxon>
        <taxon>Craniata</taxon>
        <taxon>Vertebrata</taxon>
        <taxon>Euteleostomi</taxon>
        <taxon>Amphibia</taxon>
        <taxon>Batrachia</taxon>
        <taxon>Anura</taxon>
        <taxon>Pelobatoidea</taxon>
        <taxon>Megophryidae</taxon>
        <taxon>Leptobrachium</taxon>
    </lineage>
</organism>
<feature type="compositionally biased region" description="Basic and acidic residues" evidence="4">
    <location>
        <begin position="725"/>
        <end position="795"/>
    </location>
</feature>
<name>A0A8C5LUQ6_9ANUR</name>
<dbReference type="PANTHER" id="PTHR47391:SF1">
    <property type="entry name" value="BIORIENTATION OF CHROMOSOMES IN CELL DIVISION 1 LIKE 1"/>
    <property type="match status" value="1"/>
</dbReference>
<feature type="region of interest" description="Disordered" evidence="4">
    <location>
        <begin position="1154"/>
        <end position="1210"/>
    </location>
</feature>
<feature type="compositionally biased region" description="Acidic residues" evidence="4">
    <location>
        <begin position="2410"/>
        <end position="2419"/>
    </location>
</feature>
<feature type="compositionally biased region" description="Basic and acidic residues" evidence="4">
    <location>
        <begin position="830"/>
        <end position="851"/>
    </location>
</feature>
<feature type="region of interest" description="Disordered" evidence="4">
    <location>
        <begin position="2580"/>
        <end position="3478"/>
    </location>
</feature>
<feature type="compositionally biased region" description="Basic residues" evidence="4">
    <location>
        <begin position="3263"/>
        <end position="3272"/>
    </location>
</feature>
<feature type="compositionally biased region" description="Low complexity" evidence="4">
    <location>
        <begin position="1855"/>
        <end position="1867"/>
    </location>
</feature>
<feature type="compositionally biased region" description="Polar residues" evidence="4">
    <location>
        <begin position="1703"/>
        <end position="1717"/>
    </location>
</feature>
<keyword evidence="3" id="KW-0158">Chromosome</keyword>
<feature type="compositionally biased region" description="Basic and acidic residues" evidence="4">
    <location>
        <begin position="2069"/>
        <end position="2082"/>
    </location>
</feature>
<feature type="compositionally biased region" description="Basic and acidic residues" evidence="4">
    <location>
        <begin position="959"/>
        <end position="989"/>
    </location>
</feature>
<feature type="region of interest" description="Disordered" evidence="4">
    <location>
        <begin position="371"/>
        <end position="513"/>
    </location>
</feature>
<dbReference type="InterPro" id="IPR043244">
    <property type="entry name" value="BOD1L1"/>
</dbReference>
<evidence type="ECO:0000313" key="6">
    <source>
        <dbReference type="Ensembl" id="ENSLLEP00000002819.1"/>
    </source>
</evidence>
<evidence type="ECO:0000259" key="5">
    <source>
        <dbReference type="Pfam" id="PF05205"/>
    </source>
</evidence>
<feature type="region of interest" description="Disordered" evidence="4">
    <location>
        <begin position="1512"/>
        <end position="1759"/>
    </location>
</feature>
<feature type="compositionally biased region" description="Polar residues" evidence="4">
    <location>
        <begin position="3429"/>
        <end position="3446"/>
    </location>
</feature>
<reference evidence="6" key="2">
    <citation type="submission" date="2025-09" db="UniProtKB">
        <authorList>
            <consortium name="Ensembl"/>
        </authorList>
    </citation>
    <scope>IDENTIFICATION</scope>
</reference>
<dbReference type="Pfam" id="PF05205">
    <property type="entry name" value="COMPASS-Shg1"/>
    <property type="match status" value="1"/>
</dbReference>
<feature type="region of interest" description="Disordered" evidence="4">
    <location>
        <begin position="1854"/>
        <end position="1918"/>
    </location>
</feature>
<protein>
    <submittedName>
        <fullName evidence="6">Biorientation of chromosomes in cell division 1 like 1</fullName>
    </submittedName>
</protein>
<feature type="compositionally biased region" description="Polar residues" evidence="4">
    <location>
        <begin position="1177"/>
        <end position="1201"/>
    </location>
</feature>
<dbReference type="Ensembl" id="ENSLLET00000002940.1">
    <property type="protein sequence ID" value="ENSLLEP00000002819.1"/>
    <property type="gene ID" value="ENSLLEG00000001770.1"/>
</dbReference>
<feature type="compositionally biased region" description="Polar residues" evidence="4">
    <location>
        <begin position="1154"/>
        <end position="1169"/>
    </location>
</feature>
<feature type="compositionally biased region" description="Polar residues" evidence="4">
    <location>
        <begin position="3202"/>
        <end position="3218"/>
    </location>
</feature>
<feature type="compositionally biased region" description="Polar residues" evidence="4">
    <location>
        <begin position="3280"/>
        <end position="3293"/>
    </location>
</feature>
<feature type="compositionally biased region" description="Basic and acidic residues" evidence="4">
    <location>
        <begin position="3175"/>
        <end position="3186"/>
    </location>
</feature>
<feature type="compositionally biased region" description="Basic and acidic residues" evidence="4">
    <location>
        <begin position="259"/>
        <end position="354"/>
    </location>
</feature>
<feature type="compositionally biased region" description="Polar residues" evidence="4">
    <location>
        <begin position="2423"/>
        <end position="2434"/>
    </location>
</feature>
<feature type="compositionally biased region" description="Polar residues" evidence="4">
    <location>
        <begin position="2020"/>
        <end position="2029"/>
    </location>
</feature>
<evidence type="ECO:0000313" key="7">
    <source>
        <dbReference type="Proteomes" id="UP000694569"/>
    </source>
</evidence>
<feature type="compositionally biased region" description="Basic and acidic residues" evidence="4">
    <location>
        <begin position="914"/>
        <end position="947"/>
    </location>
</feature>
<feature type="compositionally biased region" description="Basic and acidic residues" evidence="4">
    <location>
        <begin position="582"/>
        <end position="605"/>
    </location>
</feature>
<feature type="compositionally biased region" description="Low complexity" evidence="4">
    <location>
        <begin position="502"/>
        <end position="513"/>
    </location>
</feature>
<feature type="compositionally biased region" description="Basic and acidic residues" evidence="4">
    <location>
        <begin position="3231"/>
        <end position="3240"/>
    </location>
</feature>
<feature type="compositionally biased region" description="Polar residues" evidence="4">
    <location>
        <begin position="3149"/>
        <end position="3174"/>
    </location>
</feature>
<feature type="compositionally biased region" description="Polar residues" evidence="4">
    <location>
        <begin position="2055"/>
        <end position="2068"/>
    </location>
</feature>
<reference evidence="6" key="1">
    <citation type="submission" date="2025-08" db="UniProtKB">
        <authorList>
            <consortium name="Ensembl"/>
        </authorList>
    </citation>
    <scope>IDENTIFICATION</scope>
</reference>
<feature type="region of interest" description="Disordered" evidence="4">
    <location>
        <begin position="2336"/>
        <end position="2466"/>
    </location>
</feature>
<evidence type="ECO:0000256" key="1">
    <source>
        <dbReference type="ARBA" id="ARBA00004286"/>
    </source>
</evidence>
<evidence type="ECO:0000256" key="4">
    <source>
        <dbReference type="SAM" id="MobiDB-lite"/>
    </source>
</evidence>
<evidence type="ECO:0000256" key="2">
    <source>
        <dbReference type="ARBA" id="ARBA00008463"/>
    </source>
</evidence>
<feature type="compositionally biased region" description="Polar residues" evidence="4">
    <location>
        <begin position="1464"/>
        <end position="1496"/>
    </location>
</feature>
<feature type="compositionally biased region" description="Basic and acidic residues" evidence="4">
    <location>
        <begin position="1232"/>
        <end position="1244"/>
    </location>
</feature>
<feature type="compositionally biased region" description="Low complexity" evidence="4">
    <location>
        <begin position="1614"/>
        <end position="1630"/>
    </location>
</feature>
<comment type="similarity">
    <text evidence="2">Belongs to the BOD1 family.</text>
</comment>
<feature type="region of interest" description="Disordered" evidence="4">
    <location>
        <begin position="2134"/>
        <end position="2161"/>
    </location>
</feature>
<feature type="compositionally biased region" description="Basic and acidic residues" evidence="4">
    <location>
        <begin position="1057"/>
        <end position="1071"/>
    </location>
</feature>
<proteinExistence type="inferred from homology"/>
<feature type="compositionally biased region" description="Basic and acidic residues" evidence="4">
    <location>
        <begin position="473"/>
        <end position="501"/>
    </location>
</feature>
<dbReference type="PANTHER" id="PTHR47391">
    <property type="entry name" value="BIORIENTATION OF CHROMOSOMES IN CELL DIVISION 1 LIKE 1"/>
    <property type="match status" value="1"/>
</dbReference>
<feature type="region of interest" description="Disordered" evidence="4">
    <location>
        <begin position="1226"/>
        <end position="1271"/>
    </location>
</feature>
<feature type="compositionally biased region" description="Basic and acidic residues" evidence="4">
    <location>
        <begin position="3034"/>
        <end position="3046"/>
    </location>
</feature>
<feature type="compositionally biased region" description="Polar residues" evidence="4">
    <location>
        <begin position="1437"/>
        <end position="1454"/>
    </location>
</feature>
<sequence>MANLPPGDPKLVSQIVNHLKSQGLFDQFRRDCLADVDTKPAYQNLRQRVDNFVTNHLASHTWSPHLNKNQLRNNIRQQVLKSGMLESGIDRIISQVVDPKINHTFRPQVEKVVQEFLATLNNKEDACVTLDEHEERAESFTSTPGSLPVVAASTSVASDAMSILETISSLNQEATAARALTETTNHKNEKAAKKLHAQQSVDVSLEKDHCFEDTHELEKPIAEVTAEVNEAAIKQEDVHDIPSEVEEVKLPDIEADGLIESKDAPGDTEEQRPKAVDKSEKKPESIEKTERKEEKKESKLEKKNEHLKKSDEGLKVKEEKLVKERDHEVEQVKHTAPEKNSAKQKTNDVPKDELSLDSDLDAYSDITVSSVHTSDLSSFDEESDEESAVSDSTEEGEITSDDEEKMDVQSKPKTVTEPHEPKPKATRHSYVHKPFLYSKYYSDSDDELTVEQRRQSAAKEKEERLLRRRMKRERLEEKRKLKAAEKKKALKMKSQDIEPKSSKGTTAKSSSIKEVLKEQMFLEKKVALSKKKSRDSRTDKSDVRDTDEDSKESEKKSEVVQVLFEKAVSSPKEVKPYTSKSDLSKPYRKLLDAGDDQRPEKDPKKKVLPLLDRSQLDNETQGSRKLVERRDSTTEDQQKPKILSKPEKHSKKEGGDSEMQNKKSIPKKDPKLLKTDRERSFSEDRLPSRHRSKSESTHKGSEDFEHRVRKKEDDILQKHGQNKSSSEERSDRKSKPKNDIKPSTHNKDEKAPSTDQKYEEDPLKDSHKRERYHSIDKSKSEHRYKRSLSDARPLRDSPSSSKHHSSSQRKSKTHSEDKNDGESANSDSSSKLEEGSHKDKRRTTSMDEKLSSKAMKTSKPLKPSDQEDVIQKSEREKSSIGVSVEKHRKLKTDEKESESKMDSVPQTSNSISKESGHKSKPTGEKAKERTQNENRERLSFKMDKKYVGENAKGSSSRHSQKDIKRREDGSKYEEKTGKSDDKKSRERGSSIDGKSNKKSIIELKGESSKATLVKKSSKVESENEGVGSPGDRVKVSTSSICTEAKEERSSNVGHSTESAEARQATDLKEAAEPVVEDSLTASNSQDLQPHSEASKGFSLKSKSKHGSFESKPSKLSNTCRKVSPIIPTVDFHTTDNLITLTPCENARKRVPCSNTAADVSNGGTENARNSSRKSRNTNHSGSDAGVPQTSARELQSSAQESNVRDRSSLNPFATLREISVLNDSEISTSDSTNREEDYSQKRAVTESSSSKPVPEEVSELDNTVSGNDVEGDSVMDVDFTDSNGVNIANDPVFHEEENVCVSVSSAEASVQSSILQTSVGGTNNVSPTFSRSVPSLRIFDHVSRIDIEDAATSSSMSVITPTSSVIQSANSRSDGTNSENVRVSFGSFREYTASTTADDGNYSGDVDVALLSDNSFEGASTSSSNCQATCTEGLFSDTSQAPEKDTATSSQGANYVSLEEARSSDNSAMDAATSSGANRILSGDSQDNAATSSDNAEMNAGTLEISEVITRAATSSDGTPEIDSVPVVSEDGVMHAATSSDSVAESETVESASENVISHSATSSDSASESDDSVPGVSENVIAHAATSSSNVVDSSRGLNAEGSVASSETDNENSAASSSNFMDSSLSDSRMWLKKSSERDEDAASSSSAPTRNRQIEHKVTDFENVEDGRNINATSSTQHDGAFDDRFMEVMSSGTVKEYPANSSDVAMDSSSEASGSVRRDMHSGSSSSCTSSGRAQSHAEGTEGDQEKAKYNDTASSSAEDIVALRTPFHVANDEAASSSSSYTYNPTLHTMDTGALSSENTEAAASSSFVSRQCVAVIPGNSSDSTATSSNSTDLGAADVCEANLGNTQATTSSSVAMDSSTSEDLDTRIVSGTDHRSNTATSSSSPSTIPKETRVGPSEKDIRVTASSSTVAGGISNESLDTVQCVERSNDNAATSSDMLDVRIDNSFHALSNNTICATTSTNNKSDAANTKEMDGGFVCEINSEATAATSSSAMDNSGDNATSSNYLMECNAEGQSASPTTCPSKHEEAASSSGLFSGMRLQELRPQEPVSNEATEDATSSERSSEPFLDSRDTIESKDTNIAEGAAESSFVASRNGSSDSLAGTAERYVQLLVPSTNSDAELAVNSEDAANHASHKSSDEKEDAVSSASSDEQRICCNNSRQSILQTGELDTDGAVTSVGTEMNDSSINESIVASGHVAIPHSGDHDVGQAAAACEDEESAVSHTSDAEMNENRAYEINPEDVVLEESESALSPENRHEIVVNVAEPEAERPMNSVMLEEGEGAVTSTGITEENYSEKRRPGIGEGDSSCSCTGMDMANVLNRQEPRDLGAIIEDDETAITSTGAKDEEEGEGFVTSTGTASEDSSFSSGVEENTNNGVINISEMSSENVYVDAEKDQPDLSGPEEAEESTGEQEMLQNADVNTLRISSGGETGVISDSSQDENGSGQISCEDIRGSEHTSILKEEQEVESQNTLTQELLPVGLDQIGPPVLTNKPSEPTSCTNDIVVDQDDKDANCELSDISAVVSPEELDASVTCVRDELDAMDSHSASDREASSFTADAPVSLLPAYEPVEPASHHGDIGTALEPIEPASHHGDIGTALEPIEPASHHGDISTAEPVEHASHHGDISTAPEPVEPASRHADIGSAPEPVEPASHHGDLGTAPEPVEPASHHVDIGTAPEPVEPASHHADIGTAPEPVEPASHHGDIGSAPEPVEPASHHGNIGTAPEPAEPAPHHEDIGTAPEPAEPASHHGDLGTAPEPVEPASPHADICTAPEPVEPASHHGNIGTAPEPAEPASHHEDIGTAPEPAEPASHHGDLGTAPEPLEPASHHGDIGTAPEPVEPASHHGDIGTAPEPVEPASHHGDISTAEPVEPASHHGNFGSAPEPVEPASHHGDIGTAEPVEPASHHGDISTAEPVEPASHHGNFGSAPEPVEPASHHGDIGTAEPVEPASHHGDIGTAPEPVEPASHGDIGTTPEPLEPASHHGDIGTAPEPVEQSSCEFSDVGSLDAETGKNKTCLLTEDASKELDIEKTEDLEKEEDDRNVSISDTRPVASVPECNPVADLSGASEETKNKDSIMENQGESNSEIANEDAGVSCRENKILQDFSQTNDSSTDNKEEDNEDDTTTFTNVEAEPNGQETTVLSKGVSTPSEKAPAAQSQETPEPHQPEEKCAVQEDESGSPRLLEPSEQETAAQSSEANEEQTPVHQKKQRGRKRLEKAKDEEKPVEEANQTVVRSLKTEEIEPKAEPRKRGRPPKKRKLAEMLEQTAKNKLSPGGSSTEGQEKSQENAQGRKVTPYAVTPEKTVGKSEDNSEKGSEPVRRRGRKPKSSMSLSETEGSDPEKKRKKSQSEEEKNDDEEGSENEDEDDHRGATTRAASRLEAQRKLPHKPTTRAASKLGSPEPSASKARRRKEKTSPESTSKQTAILKSKTQQAHGAKRPREASPPLVRTRTQQTEEVPAKRIKRQ</sequence>
<feature type="compositionally biased region" description="Acidic residues" evidence="4">
    <location>
        <begin position="3365"/>
        <end position="3379"/>
    </location>
</feature>
<comment type="subcellular location">
    <subcellularLocation>
        <location evidence="1">Chromosome</location>
    </subcellularLocation>
</comment>
<dbReference type="GeneTree" id="ENSGT00940000156198"/>
<feature type="compositionally biased region" description="Low complexity" evidence="4">
    <location>
        <begin position="1726"/>
        <end position="1736"/>
    </location>
</feature>
<feature type="region of interest" description="Disordered" evidence="4">
    <location>
        <begin position="1437"/>
        <end position="1500"/>
    </location>
</feature>
<feature type="compositionally biased region" description="Basic and acidic residues" evidence="4">
    <location>
        <begin position="3352"/>
        <end position="3364"/>
    </location>
</feature>
<feature type="compositionally biased region" description="Basic and acidic residues" evidence="4">
    <location>
        <begin position="450"/>
        <end position="465"/>
    </location>
</feature>
<dbReference type="Proteomes" id="UP000694569">
    <property type="component" value="Unplaced"/>
</dbReference>
<feature type="compositionally biased region" description="Low complexity" evidence="4">
    <location>
        <begin position="1883"/>
        <end position="1893"/>
    </location>
</feature>
<feature type="region of interest" description="Disordered" evidence="4">
    <location>
        <begin position="2020"/>
        <end position="2082"/>
    </location>
</feature>
<accession>A0A8C5LUQ6</accession>
<feature type="compositionally biased region" description="Basic and acidic residues" evidence="4">
    <location>
        <begin position="406"/>
        <end position="423"/>
    </location>
</feature>
<dbReference type="OrthoDB" id="7605699at2759"/>
<dbReference type="InterPro" id="IPR055264">
    <property type="entry name" value="BOD1/SHG1_dom"/>
</dbReference>
<feature type="compositionally biased region" description="Polar residues" evidence="4">
    <location>
        <begin position="904"/>
        <end position="913"/>
    </location>
</feature>
<feature type="compositionally biased region" description="Basic and acidic residues" evidence="4">
    <location>
        <begin position="234"/>
        <end position="252"/>
    </location>
</feature>
<feature type="region of interest" description="Disordered" evidence="4">
    <location>
        <begin position="526"/>
        <end position="1118"/>
    </location>
</feature>
<evidence type="ECO:0000256" key="3">
    <source>
        <dbReference type="ARBA" id="ARBA00022454"/>
    </source>
</evidence>
<feature type="compositionally biased region" description="Basic and acidic residues" evidence="4">
    <location>
        <begin position="862"/>
        <end position="878"/>
    </location>
</feature>
<dbReference type="GO" id="GO:0005694">
    <property type="term" value="C:chromosome"/>
    <property type="evidence" value="ECO:0007669"/>
    <property type="project" value="UniProtKB-SubCell"/>
</dbReference>
<feature type="compositionally biased region" description="Polar residues" evidence="4">
    <location>
        <begin position="1079"/>
        <end position="1088"/>
    </location>
</feature>
<feature type="region of interest" description="Disordered" evidence="4">
    <location>
        <begin position="234"/>
        <end position="357"/>
    </location>
</feature>
<feature type="compositionally biased region" description="Polar residues" evidence="4">
    <location>
        <begin position="2443"/>
        <end position="2456"/>
    </location>
</feature>
<feature type="compositionally biased region" description="Basic and acidic residues" evidence="4">
    <location>
        <begin position="625"/>
        <end position="717"/>
    </location>
</feature>
<gene>
    <name evidence="6" type="primary">BOD1L1</name>
</gene>
<feature type="compositionally biased region" description="Polar residues" evidence="4">
    <location>
        <begin position="2362"/>
        <end position="2396"/>
    </location>
</feature>
<feature type="compositionally biased region" description="Basic and acidic residues" evidence="4">
    <location>
        <begin position="1896"/>
        <end position="1908"/>
    </location>
</feature>
<feature type="compositionally biased region" description="Basic and acidic residues" evidence="4">
    <location>
        <begin position="2615"/>
        <end position="2635"/>
    </location>
</feature>
<feature type="compositionally biased region" description="Basic and acidic residues" evidence="4">
    <location>
        <begin position="535"/>
        <end position="544"/>
    </location>
</feature>
<feature type="compositionally biased region" description="Acidic residues" evidence="4">
    <location>
        <begin position="378"/>
        <end position="405"/>
    </location>
</feature>
<feature type="compositionally biased region" description="Polar residues" evidence="4">
    <location>
        <begin position="3090"/>
        <end position="3100"/>
    </location>
</feature>
<feature type="compositionally biased region" description="Basic and acidic residues" evidence="4">
    <location>
        <begin position="1655"/>
        <end position="1671"/>
    </location>
</feature>
<feature type="compositionally biased region" description="Basic residues" evidence="4">
    <location>
        <begin position="801"/>
        <end position="812"/>
    </location>
</feature>
<feature type="domain" description="BOD1/SHG1" evidence="5">
    <location>
        <begin position="14"/>
        <end position="110"/>
    </location>
</feature>
<feature type="compositionally biased region" description="Basic residues" evidence="4">
    <location>
        <begin position="3219"/>
        <end position="3230"/>
    </location>
</feature>
<feature type="compositionally biased region" description="Basic and acidic residues" evidence="4">
    <location>
        <begin position="891"/>
        <end position="901"/>
    </location>
</feature>
<keyword evidence="7" id="KW-1185">Reference proteome</keyword>
<feature type="compositionally biased region" description="Polar residues" evidence="4">
    <location>
        <begin position="1586"/>
        <end position="1598"/>
    </location>
</feature>
<feature type="compositionally biased region" description="Basic and acidic residues" evidence="4">
    <location>
        <begin position="3250"/>
        <end position="3262"/>
    </location>
</feature>
<feature type="compositionally biased region" description="Low complexity" evidence="4">
    <location>
        <begin position="1536"/>
        <end position="1567"/>
    </location>
</feature>